<evidence type="ECO:0000313" key="1">
    <source>
        <dbReference type="EMBL" id="PNR51975.1"/>
    </source>
</evidence>
<dbReference type="Proteomes" id="UP000006727">
    <property type="component" value="Chromosome 6"/>
</dbReference>
<protein>
    <submittedName>
        <fullName evidence="1 2">Uncharacterized protein</fullName>
    </submittedName>
</protein>
<dbReference type="PaxDb" id="3218-PP1S77_7V6.1"/>
<keyword evidence="3" id="KW-1185">Reference proteome</keyword>
<dbReference type="InParanoid" id="A0A2K1KDX1"/>
<dbReference type="EnsemblPlants" id="Pp3c6_980V3.1">
    <property type="protein sequence ID" value="Pp3c6_980V3.1"/>
    <property type="gene ID" value="Pp3c6_980"/>
</dbReference>
<dbReference type="EMBL" id="ABEU02000006">
    <property type="protein sequence ID" value="PNR51975.1"/>
    <property type="molecule type" value="Genomic_DNA"/>
</dbReference>
<gene>
    <name evidence="1" type="ORF">PHYPA_008349</name>
</gene>
<name>A0A2K1KDX1_PHYPA</name>
<sequence length="80" mass="8815">MRTRRLASCRQRGLADLEMNSSSVSKCLTNGRLACKTHQIMRLSVAGKVKDAAMFSSHTQYEIPQGPIPIKCACLTYKVG</sequence>
<dbReference type="Gramene" id="Pp3c6_980V3.1">
    <property type="protein sequence ID" value="Pp3c6_980V3.1"/>
    <property type="gene ID" value="Pp3c6_980"/>
</dbReference>
<reference evidence="1 3" key="2">
    <citation type="journal article" date="2018" name="Plant J.">
        <title>The Physcomitrella patens chromosome-scale assembly reveals moss genome structure and evolution.</title>
        <authorList>
            <person name="Lang D."/>
            <person name="Ullrich K.K."/>
            <person name="Murat F."/>
            <person name="Fuchs J."/>
            <person name="Jenkins J."/>
            <person name="Haas F.B."/>
            <person name="Piednoel M."/>
            <person name="Gundlach H."/>
            <person name="Van Bel M."/>
            <person name="Meyberg R."/>
            <person name="Vives C."/>
            <person name="Morata J."/>
            <person name="Symeonidi A."/>
            <person name="Hiss M."/>
            <person name="Muchero W."/>
            <person name="Kamisugi Y."/>
            <person name="Saleh O."/>
            <person name="Blanc G."/>
            <person name="Decker E.L."/>
            <person name="van Gessel N."/>
            <person name="Grimwood J."/>
            <person name="Hayes R.D."/>
            <person name="Graham S.W."/>
            <person name="Gunter L.E."/>
            <person name="McDaniel S.F."/>
            <person name="Hoernstein S.N.W."/>
            <person name="Larsson A."/>
            <person name="Li F.W."/>
            <person name="Perroud P.F."/>
            <person name="Phillips J."/>
            <person name="Ranjan P."/>
            <person name="Rokshar D.S."/>
            <person name="Rothfels C.J."/>
            <person name="Schneider L."/>
            <person name="Shu S."/>
            <person name="Stevenson D.W."/>
            <person name="Thummler F."/>
            <person name="Tillich M."/>
            <person name="Villarreal Aguilar J.C."/>
            <person name="Widiez T."/>
            <person name="Wong G.K."/>
            <person name="Wymore A."/>
            <person name="Zhang Y."/>
            <person name="Zimmer A.D."/>
            <person name="Quatrano R.S."/>
            <person name="Mayer K.F.X."/>
            <person name="Goodstein D."/>
            <person name="Casacuberta J.M."/>
            <person name="Vandepoele K."/>
            <person name="Reski R."/>
            <person name="Cuming A.C."/>
            <person name="Tuskan G.A."/>
            <person name="Maumus F."/>
            <person name="Salse J."/>
            <person name="Schmutz J."/>
            <person name="Rensing S.A."/>
        </authorList>
    </citation>
    <scope>NUCLEOTIDE SEQUENCE [LARGE SCALE GENOMIC DNA]</scope>
    <source>
        <strain evidence="2 3">cv. Gransden 2004</strain>
    </source>
</reference>
<proteinExistence type="predicted"/>
<reference evidence="2" key="3">
    <citation type="submission" date="2020-12" db="UniProtKB">
        <authorList>
            <consortium name="EnsemblPlants"/>
        </authorList>
    </citation>
    <scope>IDENTIFICATION</scope>
</reference>
<dbReference type="AlphaFoldDB" id="A0A2K1KDX1"/>
<reference evidence="1 3" key="1">
    <citation type="journal article" date="2008" name="Science">
        <title>The Physcomitrella genome reveals evolutionary insights into the conquest of land by plants.</title>
        <authorList>
            <person name="Rensing S."/>
            <person name="Lang D."/>
            <person name="Zimmer A."/>
            <person name="Terry A."/>
            <person name="Salamov A."/>
            <person name="Shapiro H."/>
            <person name="Nishiyama T."/>
            <person name="Perroud P.-F."/>
            <person name="Lindquist E."/>
            <person name="Kamisugi Y."/>
            <person name="Tanahashi T."/>
            <person name="Sakakibara K."/>
            <person name="Fujita T."/>
            <person name="Oishi K."/>
            <person name="Shin-I T."/>
            <person name="Kuroki Y."/>
            <person name="Toyoda A."/>
            <person name="Suzuki Y."/>
            <person name="Hashimoto A."/>
            <person name="Yamaguchi K."/>
            <person name="Sugano A."/>
            <person name="Kohara Y."/>
            <person name="Fujiyama A."/>
            <person name="Anterola A."/>
            <person name="Aoki S."/>
            <person name="Ashton N."/>
            <person name="Barbazuk W.B."/>
            <person name="Barker E."/>
            <person name="Bennetzen J."/>
            <person name="Bezanilla M."/>
            <person name="Blankenship R."/>
            <person name="Cho S.H."/>
            <person name="Dutcher S."/>
            <person name="Estelle M."/>
            <person name="Fawcett J.A."/>
            <person name="Gundlach H."/>
            <person name="Hanada K."/>
            <person name="Heyl A."/>
            <person name="Hicks K.A."/>
            <person name="Hugh J."/>
            <person name="Lohr M."/>
            <person name="Mayer K."/>
            <person name="Melkozernov A."/>
            <person name="Murata T."/>
            <person name="Nelson D."/>
            <person name="Pils B."/>
            <person name="Prigge M."/>
            <person name="Reiss B."/>
            <person name="Renner T."/>
            <person name="Rombauts S."/>
            <person name="Rushton P."/>
            <person name="Sanderfoot A."/>
            <person name="Schween G."/>
            <person name="Shiu S.-H."/>
            <person name="Stueber K."/>
            <person name="Theodoulou F.L."/>
            <person name="Tu H."/>
            <person name="Van de Peer Y."/>
            <person name="Verrier P.J."/>
            <person name="Waters E."/>
            <person name="Wood A."/>
            <person name="Yang L."/>
            <person name="Cove D."/>
            <person name="Cuming A."/>
            <person name="Hasebe M."/>
            <person name="Lucas S."/>
            <person name="Mishler D.B."/>
            <person name="Reski R."/>
            <person name="Grigoriev I."/>
            <person name="Quatrano R.S."/>
            <person name="Boore J.L."/>
        </authorList>
    </citation>
    <scope>NUCLEOTIDE SEQUENCE [LARGE SCALE GENOMIC DNA]</scope>
    <source>
        <strain evidence="2 3">cv. Gransden 2004</strain>
    </source>
</reference>
<evidence type="ECO:0000313" key="3">
    <source>
        <dbReference type="Proteomes" id="UP000006727"/>
    </source>
</evidence>
<evidence type="ECO:0000313" key="2">
    <source>
        <dbReference type="EnsemblPlants" id="Pp3c6_980V3.1"/>
    </source>
</evidence>
<accession>A0A2K1KDX1</accession>
<organism evidence="1">
    <name type="scientific">Physcomitrium patens</name>
    <name type="common">Spreading-leaved earth moss</name>
    <name type="synonym">Physcomitrella patens</name>
    <dbReference type="NCBI Taxonomy" id="3218"/>
    <lineage>
        <taxon>Eukaryota</taxon>
        <taxon>Viridiplantae</taxon>
        <taxon>Streptophyta</taxon>
        <taxon>Embryophyta</taxon>
        <taxon>Bryophyta</taxon>
        <taxon>Bryophytina</taxon>
        <taxon>Bryopsida</taxon>
        <taxon>Funariidae</taxon>
        <taxon>Funariales</taxon>
        <taxon>Funariaceae</taxon>
        <taxon>Physcomitrium</taxon>
    </lineage>
</organism>